<dbReference type="Pfam" id="PF03747">
    <property type="entry name" value="ADP_ribosyl_GH"/>
    <property type="match status" value="1"/>
</dbReference>
<dbReference type="InterPro" id="IPR036705">
    <property type="entry name" value="Ribosyl_crysJ1_sf"/>
</dbReference>
<keyword evidence="3" id="KW-0479">Metal-binding</keyword>
<dbReference type="GO" id="GO:0046872">
    <property type="term" value="F:metal ion binding"/>
    <property type="evidence" value="ECO:0007669"/>
    <property type="project" value="UniProtKB-KW"/>
</dbReference>
<dbReference type="InterPro" id="IPR050792">
    <property type="entry name" value="ADP-ribosylglycohydrolase"/>
</dbReference>
<reference evidence="5 6" key="1">
    <citation type="submission" date="2018-07" db="EMBL/GenBank/DDBJ databases">
        <title>Freshwater and sediment microbial communities from various areas in North America, analyzing microbe dynamics in response to fracking.</title>
        <authorList>
            <person name="Lamendella R."/>
        </authorList>
    </citation>
    <scope>NUCLEOTIDE SEQUENCE [LARGE SCALE GENOMIC DNA]</scope>
    <source>
        <strain evidence="5 6">114E</strain>
        <strain evidence="4 7">114E_o</strain>
    </source>
</reference>
<dbReference type="EMBL" id="QNSA01000012">
    <property type="protein sequence ID" value="RBP69564.1"/>
    <property type="molecule type" value="Genomic_DNA"/>
</dbReference>
<sequence length="138" mass="15540">MMDQSQRAPLIDSEVGMSDHCTACLLGGAIGDALGSAAEFMSHAQILDRFGPVGITDYAEACGGKGKITDDTQMTLFTAEGLLRGQMHHYRKHSWTHARQRWLELQEVIETVASDLWTCQEWHSYMEDDGLWERYPGY</sequence>
<dbReference type="Proteomes" id="UP000253065">
    <property type="component" value="Unassembled WGS sequence"/>
</dbReference>
<dbReference type="AlphaFoldDB" id="A0A368UQU9"/>
<gene>
    <name evidence="5" type="ORF">DET51_1126</name>
    <name evidence="4" type="ORF">DET64_1126</name>
</gene>
<evidence type="ECO:0000313" key="6">
    <source>
        <dbReference type="Proteomes" id="UP000252795"/>
    </source>
</evidence>
<dbReference type="InterPro" id="IPR005502">
    <property type="entry name" value="Ribosyl_crysJ1"/>
</dbReference>
<dbReference type="PANTHER" id="PTHR16222">
    <property type="entry name" value="ADP-RIBOSYLGLYCOHYDROLASE"/>
    <property type="match status" value="1"/>
</dbReference>
<evidence type="ECO:0000256" key="1">
    <source>
        <dbReference type="ARBA" id="ARBA00010702"/>
    </source>
</evidence>
<dbReference type="Gene3D" id="1.10.4080.10">
    <property type="entry name" value="ADP-ribosylation/Crystallin J1"/>
    <property type="match status" value="1"/>
</dbReference>
<name>A0A368UQU9_MARNT</name>
<evidence type="ECO:0000313" key="4">
    <source>
        <dbReference type="EMBL" id="RBP69564.1"/>
    </source>
</evidence>
<dbReference type="Proteomes" id="UP000252795">
    <property type="component" value="Unassembled WGS sequence"/>
</dbReference>
<dbReference type="SUPFAM" id="SSF101478">
    <property type="entry name" value="ADP-ribosylglycohydrolase"/>
    <property type="match status" value="1"/>
</dbReference>
<evidence type="ECO:0000256" key="2">
    <source>
        <dbReference type="ARBA" id="ARBA00022801"/>
    </source>
</evidence>
<comment type="similarity">
    <text evidence="1">Belongs to the ADP-ribosylglycohydrolase family.</text>
</comment>
<organism evidence="5 6">
    <name type="scientific">Marinobacter nauticus</name>
    <name type="common">Marinobacter hydrocarbonoclasticus</name>
    <name type="synonym">Marinobacter aquaeolei</name>
    <dbReference type="NCBI Taxonomy" id="2743"/>
    <lineage>
        <taxon>Bacteria</taxon>
        <taxon>Pseudomonadati</taxon>
        <taxon>Pseudomonadota</taxon>
        <taxon>Gammaproteobacteria</taxon>
        <taxon>Pseudomonadales</taxon>
        <taxon>Marinobacteraceae</taxon>
        <taxon>Marinobacter</taxon>
    </lineage>
</organism>
<feature type="binding site" evidence="3">
    <location>
        <position position="69"/>
    </location>
    <ligand>
        <name>Mg(2+)</name>
        <dbReference type="ChEBI" id="CHEBI:18420"/>
        <label>1</label>
    </ligand>
</feature>
<keyword evidence="7" id="KW-1185">Reference proteome</keyword>
<feature type="binding site" evidence="3">
    <location>
        <position position="70"/>
    </location>
    <ligand>
        <name>Mg(2+)</name>
        <dbReference type="ChEBI" id="CHEBI:18420"/>
        <label>1</label>
    </ligand>
</feature>
<accession>A0A368UQU9</accession>
<protein>
    <submittedName>
        <fullName evidence="5">ADP-ribosylglycohydrolase</fullName>
    </submittedName>
</protein>
<dbReference type="RefSeq" id="WP_220150703.1">
    <property type="nucleotide sequence ID" value="NZ_QNSA01000012.1"/>
</dbReference>
<comment type="caution">
    <text evidence="5">The sequence shown here is derived from an EMBL/GenBank/DDBJ whole genome shotgun (WGS) entry which is preliminary data.</text>
</comment>
<proteinExistence type="inferred from homology"/>
<dbReference type="PANTHER" id="PTHR16222:SF24">
    <property type="entry name" value="ADP-RIBOSYLHYDROLASE ARH3"/>
    <property type="match status" value="1"/>
</dbReference>
<comment type="cofactor">
    <cofactor evidence="3">
        <name>Mg(2+)</name>
        <dbReference type="ChEBI" id="CHEBI:18420"/>
    </cofactor>
    <text evidence="3">Binds 2 magnesium ions per subunit.</text>
</comment>
<evidence type="ECO:0000313" key="5">
    <source>
        <dbReference type="EMBL" id="RCW31208.1"/>
    </source>
</evidence>
<keyword evidence="3" id="KW-0460">Magnesium</keyword>
<feature type="binding site" evidence="3">
    <location>
        <position position="71"/>
    </location>
    <ligand>
        <name>Mg(2+)</name>
        <dbReference type="ChEBI" id="CHEBI:18420"/>
        <label>1</label>
    </ligand>
</feature>
<evidence type="ECO:0000256" key="3">
    <source>
        <dbReference type="PIRSR" id="PIRSR605502-1"/>
    </source>
</evidence>
<keyword evidence="2 5" id="KW-0378">Hydrolase</keyword>
<dbReference type="GO" id="GO:0016787">
    <property type="term" value="F:hydrolase activity"/>
    <property type="evidence" value="ECO:0007669"/>
    <property type="project" value="UniProtKB-KW"/>
</dbReference>
<dbReference type="EMBL" id="QPJB01000012">
    <property type="protein sequence ID" value="RCW31208.1"/>
    <property type="molecule type" value="Genomic_DNA"/>
</dbReference>
<evidence type="ECO:0000313" key="7">
    <source>
        <dbReference type="Proteomes" id="UP000253065"/>
    </source>
</evidence>